<name>A0A4Y9KZ31_9BRAD</name>
<dbReference type="CDD" id="cd08475">
    <property type="entry name" value="PBP2_CrgA_like_6"/>
    <property type="match status" value="1"/>
</dbReference>
<evidence type="ECO:0000313" key="8">
    <source>
        <dbReference type="Proteomes" id="UP000297966"/>
    </source>
</evidence>
<dbReference type="InterPro" id="IPR058163">
    <property type="entry name" value="LysR-type_TF_proteobact-type"/>
</dbReference>
<dbReference type="Gene3D" id="3.40.190.290">
    <property type="match status" value="1"/>
</dbReference>
<dbReference type="RefSeq" id="WP_135179564.1">
    <property type="nucleotide sequence ID" value="NZ_SPQT01000063.1"/>
</dbReference>
<evidence type="ECO:0000256" key="3">
    <source>
        <dbReference type="ARBA" id="ARBA00023015"/>
    </source>
</evidence>
<dbReference type="SUPFAM" id="SSF46785">
    <property type="entry name" value="Winged helix' DNA-binding domain"/>
    <property type="match status" value="1"/>
</dbReference>
<evidence type="ECO:0000259" key="6">
    <source>
        <dbReference type="PROSITE" id="PS50931"/>
    </source>
</evidence>
<keyword evidence="4" id="KW-0238">DNA-binding</keyword>
<comment type="caution">
    <text evidence="7">The sequence shown here is derived from an EMBL/GenBank/DDBJ whole genome shotgun (WGS) entry which is preliminary data.</text>
</comment>
<comment type="function">
    <text evidence="1">NodD regulates the expression of the nodABCFE genes which encode other nodulation proteins. NodD is also a negative regulator of its own expression. Binds flavonoids as inducers.</text>
</comment>
<dbReference type="FunFam" id="1.10.10.10:FF:000001">
    <property type="entry name" value="LysR family transcriptional regulator"/>
    <property type="match status" value="1"/>
</dbReference>
<keyword evidence="3" id="KW-0805">Transcription regulation</keyword>
<dbReference type="EMBL" id="SPQT01000063">
    <property type="protein sequence ID" value="TFV36578.1"/>
    <property type="molecule type" value="Genomic_DNA"/>
</dbReference>
<dbReference type="InterPro" id="IPR005119">
    <property type="entry name" value="LysR_subst-bd"/>
</dbReference>
<dbReference type="InterPro" id="IPR000847">
    <property type="entry name" value="LysR_HTH_N"/>
</dbReference>
<dbReference type="PRINTS" id="PR00039">
    <property type="entry name" value="HTHLYSR"/>
</dbReference>
<dbReference type="Gene3D" id="1.10.10.10">
    <property type="entry name" value="Winged helix-like DNA-binding domain superfamily/Winged helix DNA-binding domain"/>
    <property type="match status" value="1"/>
</dbReference>
<dbReference type="OrthoDB" id="9813056at2"/>
<keyword evidence="8" id="KW-1185">Reference proteome</keyword>
<dbReference type="Proteomes" id="UP000297966">
    <property type="component" value="Unassembled WGS sequence"/>
</dbReference>
<dbReference type="PROSITE" id="PS50931">
    <property type="entry name" value="HTH_LYSR"/>
    <property type="match status" value="1"/>
</dbReference>
<dbReference type="Pfam" id="PF03466">
    <property type="entry name" value="LysR_substrate"/>
    <property type="match status" value="1"/>
</dbReference>
<proteinExistence type="inferred from homology"/>
<dbReference type="PANTHER" id="PTHR30537:SF5">
    <property type="entry name" value="HTH-TYPE TRANSCRIPTIONAL ACTIVATOR TTDR-RELATED"/>
    <property type="match status" value="1"/>
</dbReference>
<dbReference type="AlphaFoldDB" id="A0A4Y9KZ31"/>
<evidence type="ECO:0000256" key="4">
    <source>
        <dbReference type="ARBA" id="ARBA00023125"/>
    </source>
</evidence>
<protein>
    <submittedName>
        <fullName evidence="7">LysR family transcriptional regulator</fullName>
    </submittedName>
</protein>
<gene>
    <name evidence="7" type="ORF">E4K65_45080</name>
</gene>
<dbReference type="Pfam" id="PF00126">
    <property type="entry name" value="HTH_1"/>
    <property type="match status" value="1"/>
</dbReference>
<reference evidence="7 8" key="1">
    <citation type="submission" date="2019-03" db="EMBL/GenBank/DDBJ databases">
        <title>Bradyrhizobium diversity isolated from nodules of Chamaecrista fasciculata.</title>
        <authorList>
            <person name="Klepa M.S."/>
            <person name="Urquiaga M.O."/>
            <person name="Hungria M."/>
            <person name="Delamuta J.R."/>
        </authorList>
    </citation>
    <scope>NUCLEOTIDE SEQUENCE [LARGE SCALE GENOMIC DNA]</scope>
    <source>
        <strain evidence="7 8">CNPSo 3448</strain>
    </source>
</reference>
<evidence type="ECO:0000256" key="5">
    <source>
        <dbReference type="ARBA" id="ARBA00023163"/>
    </source>
</evidence>
<dbReference type="SUPFAM" id="SSF53850">
    <property type="entry name" value="Periplasmic binding protein-like II"/>
    <property type="match status" value="1"/>
</dbReference>
<accession>A0A4Y9KZ31</accession>
<organism evidence="7 8">
    <name type="scientific">Bradyrhizobium niftali</name>
    <dbReference type="NCBI Taxonomy" id="2560055"/>
    <lineage>
        <taxon>Bacteria</taxon>
        <taxon>Pseudomonadati</taxon>
        <taxon>Pseudomonadota</taxon>
        <taxon>Alphaproteobacteria</taxon>
        <taxon>Hyphomicrobiales</taxon>
        <taxon>Nitrobacteraceae</taxon>
        <taxon>Bradyrhizobium</taxon>
    </lineage>
</organism>
<dbReference type="InterPro" id="IPR036390">
    <property type="entry name" value="WH_DNA-bd_sf"/>
</dbReference>
<dbReference type="PANTHER" id="PTHR30537">
    <property type="entry name" value="HTH-TYPE TRANSCRIPTIONAL REGULATOR"/>
    <property type="match status" value="1"/>
</dbReference>
<dbReference type="GO" id="GO:0043565">
    <property type="term" value="F:sequence-specific DNA binding"/>
    <property type="evidence" value="ECO:0007669"/>
    <property type="project" value="TreeGrafter"/>
</dbReference>
<evidence type="ECO:0000313" key="7">
    <source>
        <dbReference type="EMBL" id="TFV36578.1"/>
    </source>
</evidence>
<sequence length="307" mass="33052">MVDRLNGISVFLGAADAGSFARASEQLGLTRSAVGKTIARLEERLSVRLFNRTTRAQSLTEEGQTFYECCQRIVAELDAVEAMLSGGGRSPTGVLRVSAPVLLGRLCVAPVLVGLTRQHSLMELDLRFADQLVDLVEERIDLAVRIGPLPDRAGLTASRLGAFDMKVCAAPAYIAARGRPSDLDDLSGHDCLPYARRGGRAEPWRFATKDGAVTELSVGGRIRLDDLEAIAEAAINGAGLACLPAWLVDSQLQSGRLVSVLDDHRALGNSVYAVWSQTAHVPSKVRVTIDELRRCMPVRLARPSEAP</sequence>
<feature type="domain" description="HTH lysR-type" evidence="6">
    <location>
        <begin position="3"/>
        <end position="60"/>
    </location>
</feature>
<evidence type="ECO:0000256" key="2">
    <source>
        <dbReference type="ARBA" id="ARBA00009437"/>
    </source>
</evidence>
<comment type="similarity">
    <text evidence="2">Belongs to the LysR transcriptional regulatory family.</text>
</comment>
<keyword evidence="5" id="KW-0804">Transcription</keyword>
<dbReference type="InterPro" id="IPR036388">
    <property type="entry name" value="WH-like_DNA-bd_sf"/>
</dbReference>
<evidence type="ECO:0000256" key="1">
    <source>
        <dbReference type="ARBA" id="ARBA00003502"/>
    </source>
</evidence>
<dbReference type="GO" id="GO:0006351">
    <property type="term" value="P:DNA-templated transcription"/>
    <property type="evidence" value="ECO:0007669"/>
    <property type="project" value="TreeGrafter"/>
</dbReference>
<dbReference type="GO" id="GO:0003700">
    <property type="term" value="F:DNA-binding transcription factor activity"/>
    <property type="evidence" value="ECO:0007669"/>
    <property type="project" value="InterPro"/>
</dbReference>